<evidence type="ECO:0000259" key="2">
    <source>
        <dbReference type="Pfam" id="PF12850"/>
    </source>
</evidence>
<dbReference type="EMBL" id="CP158260">
    <property type="protein sequence ID" value="XDJ64015.1"/>
    <property type="molecule type" value="Genomic_DNA"/>
</dbReference>
<evidence type="ECO:0000313" key="16">
    <source>
        <dbReference type="EMBL" id="XDJ90081.1"/>
    </source>
</evidence>
<dbReference type="EMBL" id="CP158272">
    <property type="protein sequence ID" value="XDJ99661.1"/>
    <property type="molecule type" value="Genomic_DNA"/>
</dbReference>
<evidence type="ECO:0000313" key="14">
    <source>
        <dbReference type="EMBL" id="XDJ85329.1"/>
    </source>
</evidence>
<dbReference type="Gene3D" id="3.60.21.10">
    <property type="match status" value="1"/>
</dbReference>
<evidence type="ECO:0000313" key="6">
    <source>
        <dbReference type="EMBL" id="XDJ55192.1"/>
    </source>
</evidence>
<evidence type="ECO:0000313" key="13">
    <source>
        <dbReference type="EMBL" id="XDJ83119.1"/>
    </source>
</evidence>
<dbReference type="PIRSF" id="PIRSF000883">
    <property type="entry name" value="Pesterase_MJ0912"/>
    <property type="match status" value="1"/>
</dbReference>
<dbReference type="PANTHER" id="PTHR42850">
    <property type="entry name" value="METALLOPHOSPHOESTERASE"/>
    <property type="match status" value="1"/>
</dbReference>
<dbReference type="EMBL" id="CP158256">
    <property type="protein sequence ID" value="XDJ52638.1"/>
    <property type="molecule type" value="Genomic_DNA"/>
</dbReference>
<feature type="domain" description="Calcineurin-like phosphoesterase" evidence="2">
    <location>
        <begin position="2"/>
        <end position="180"/>
    </location>
</feature>
<evidence type="ECO:0000313" key="8">
    <source>
        <dbReference type="EMBL" id="XDJ64015.1"/>
    </source>
</evidence>
<evidence type="ECO:0000313" key="12">
    <source>
        <dbReference type="EMBL" id="XDJ78413.1"/>
    </source>
</evidence>
<reference evidence="3 20" key="1">
    <citation type="journal article" date="2019" name="Int. J. Syst. Evol. Microbiol.">
        <title>The Global Catalogue of Microorganisms (GCM) 10K type strain sequencing project: providing services to taxonomists for standard genome sequencing and annotation.</title>
        <authorList>
            <consortium name="The Broad Institute Genomics Platform"/>
            <consortium name="The Broad Institute Genome Sequencing Center for Infectious Disease"/>
            <person name="Wu L."/>
            <person name="Ma J."/>
        </authorList>
    </citation>
    <scope>NUCLEOTIDE SEQUENCE [LARGE SCALE GENOMIC DNA]</scope>
    <source>
        <strain evidence="3 20">JCM 15515</strain>
    </source>
</reference>
<evidence type="ECO:0000313" key="18">
    <source>
        <dbReference type="EMBL" id="XDJ97014.1"/>
    </source>
</evidence>
<dbReference type="InterPro" id="IPR050126">
    <property type="entry name" value="Ap4A_hydrolase"/>
</dbReference>
<dbReference type="EMBL" id="CP158265">
    <property type="protein sequence ID" value="XDJ78413.1"/>
    <property type="molecule type" value="Genomic_DNA"/>
</dbReference>
<evidence type="ECO:0000313" key="19">
    <source>
        <dbReference type="EMBL" id="XDJ99661.1"/>
    </source>
</evidence>
<dbReference type="GO" id="GO:0005737">
    <property type="term" value="C:cytoplasm"/>
    <property type="evidence" value="ECO:0007669"/>
    <property type="project" value="TreeGrafter"/>
</dbReference>
<protein>
    <submittedName>
        <fullName evidence="11">Metallophosphoesterase family protein</fullName>
    </submittedName>
</protein>
<proteinExistence type="inferred from homology"/>
<accession>A0AB39FC21</accession>
<dbReference type="EMBL" id="CP158268">
    <property type="protein sequence ID" value="XDJ85329.1"/>
    <property type="molecule type" value="Genomic_DNA"/>
</dbReference>
<keyword evidence="20" id="KW-1185">Reference proteome</keyword>
<dbReference type="SUPFAM" id="SSF56300">
    <property type="entry name" value="Metallo-dependent phosphatases"/>
    <property type="match status" value="1"/>
</dbReference>
<dbReference type="GeneID" id="93068209"/>
<reference evidence="3" key="2">
    <citation type="submission" date="2023-12" db="EMBL/GenBank/DDBJ databases">
        <authorList>
            <person name="Sun Q."/>
            <person name="Inoue M."/>
        </authorList>
    </citation>
    <scope>NUCLEOTIDE SEQUENCE</scope>
    <source>
        <strain evidence="3">JCM 15515</strain>
    </source>
</reference>
<evidence type="ECO:0000313" key="11">
    <source>
        <dbReference type="EMBL" id="XDJ75293.1"/>
    </source>
</evidence>
<dbReference type="Proteomes" id="UP001500573">
    <property type="component" value="Unassembled WGS sequence"/>
</dbReference>
<dbReference type="EMBL" id="BAAAEX010000003">
    <property type="protein sequence ID" value="GAA0772651.1"/>
    <property type="molecule type" value="Genomic_DNA"/>
</dbReference>
<dbReference type="EMBL" id="CP158273">
    <property type="protein sequence ID" value="XDJ97014.1"/>
    <property type="molecule type" value="Genomic_DNA"/>
</dbReference>
<dbReference type="EMBL" id="CP158271">
    <property type="protein sequence ID" value="XDJ93313.1"/>
    <property type="molecule type" value="Genomic_DNA"/>
</dbReference>
<dbReference type="EMBL" id="CP158266">
    <property type="protein sequence ID" value="XDJ83119.1"/>
    <property type="molecule type" value="Genomic_DNA"/>
</dbReference>
<dbReference type="EMBL" id="CP158269">
    <property type="protein sequence ID" value="XDJ88707.1"/>
    <property type="molecule type" value="Genomic_DNA"/>
</dbReference>
<dbReference type="EMBL" id="CP158264">
    <property type="protein sequence ID" value="XDJ75293.1"/>
    <property type="molecule type" value="Genomic_DNA"/>
</dbReference>
<dbReference type="EMBL" id="CP158257">
    <property type="protein sequence ID" value="XDJ55192.1"/>
    <property type="molecule type" value="Genomic_DNA"/>
</dbReference>
<dbReference type="EMBL" id="CP158263">
    <property type="protein sequence ID" value="XDJ73025.1"/>
    <property type="molecule type" value="Genomic_DNA"/>
</dbReference>
<evidence type="ECO:0000313" key="17">
    <source>
        <dbReference type="EMBL" id="XDJ93313.1"/>
    </source>
</evidence>
<evidence type="ECO:0000313" key="7">
    <source>
        <dbReference type="EMBL" id="XDJ58012.1"/>
    </source>
</evidence>
<evidence type="ECO:0000313" key="3">
    <source>
        <dbReference type="EMBL" id="GAA0772651.1"/>
    </source>
</evidence>
<sequence length="238" mass="26600">MIAILSDIHSNLAALRAVLDDARTRGCTRILSLGDVVGYHAQPGPCIDLLAQHDAINILGNHDHYLISEENCSRSKVVASIIDYQKRIVTPAQLTWLQGSLPSLRESGSLFVHGGPEDPRDQYLYVIDDDTVPEDVDRLFSGHTHVQALMPVAQGKWYCNPGSVGQPRDGDSRAAYAIFDGDRIELRRVAYNIEETVESMKEAGFEPFLYENLYHGAQIGGRIDKIKYINRNKRHESN</sequence>
<dbReference type="EMBL" id="CP158261">
    <property type="protein sequence ID" value="XDJ67140.1"/>
    <property type="molecule type" value="Genomic_DNA"/>
</dbReference>
<dbReference type="InterPro" id="IPR024654">
    <property type="entry name" value="Calcineurin-like_PHP_lpxH"/>
</dbReference>
<dbReference type="Pfam" id="PF12850">
    <property type="entry name" value="Metallophos_2"/>
    <property type="match status" value="1"/>
</dbReference>
<comment type="similarity">
    <text evidence="1">Belongs to the metallophosphoesterase superfamily. YfcE family.</text>
</comment>
<evidence type="ECO:0000313" key="10">
    <source>
        <dbReference type="EMBL" id="XDJ73025.1"/>
    </source>
</evidence>
<evidence type="ECO:0000313" key="20">
    <source>
        <dbReference type="Proteomes" id="UP001500573"/>
    </source>
</evidence>
<reference evidence="11" key="3">
    <citation type="submission" date="2024-05" db="EMBL/GenBank/DDBJ databases">
        <authorList>
            <person name="Luo Y.-C."/>
            <person name="Nicholds J."/>
            <person name="Mortimer T."/>
            <person name="Maboni G."/>
        </authorList>
    </citation>
    <scope>NUCLEOTIDE SEQUENCE</scope>
    <source>
        <strain evidence="18">124370</strain>
        <strain evidence="19">124566</strain>
        <strain evidence="17">124953</strain>
        <strain evidence="16">130308</strain>
        <strain evidence="15">130416</strain>
        <strain evidence="14">140124</strain>
        <strain evidence="13">143751</strain>
        <strain evidence="12">143769</strain>
        <strain evidence="11">143811</strain>
        <strain evidence="10">143936</strain>
        <strain evidence="9">145849</strain>
        <strain evidence="8">145850</strain>
        <strain evidence="7">148131</strain>
        <strain evidence="6">150221</strain>
        <strain evidence="5">150964</strain>
        <strain evidence="4">153271</strain>
    </source>
</reference>
<dbReference type="KEGG" id="cgin:ABRZ00_11705"/>
<dbReference type="GO" id="GO:0016791">
    <property type="term" value="F:phosphatase activity"/>
    <property type="evidence" value="ECO:0007669"/>
    <property type="project" value="TreeGrafter"/>
</dbReference>
<evidence type="ECO:0000313" key="15">
    <source>
        <dbReference type="EMBL" id="XDJ88707.1"/>
    </source>
</evidence>
<dbReference type="InterPro" id="IPR029052">
    <property type="entry name" value="Metallo-depent_PP-like"/>
</dbReference>
<name>A0AB39FC21_9BURK</name>
<evidence type="ECO:0000313" key="5">
    <source>
        <dbReference type="EMBL" id="XDJ52638.1"/>
    </source>
</evidence>
<evidence type="ECO:0000313" key="4">
    <source>
        <dbReference type="EMBL" id="XDJ45585.1"/>
    </source>
</evidence>
<dbReference type="EMBL" id="CP158253">
    <property type="protein sequence ID" value="XDJ45585.1"/>
    <property type="molecule type" value="Genomic_DNA"/>
</dbReference>
<dbReference type="EMBL" id="CP158258">
    <property type="protein sequence ID" value="XDJ58012.1"/>
    <property type="molecule type" value="Genomic_DNA"/>
</dbReference>
<dbReference type="PANTHER" id="PTHR42850:SF2">
    <property type="entry name" value="BLL5683 PROTEIN"/>
    <property type="match status" value="1"/>
</dbReference>
<evidence type="ECO:0000256" key="1">
    <source>
        <dbReference type="ARBA" id="ARBA00008950"/>
    </source>
</evidence>
<dbReference type="EMBL" id="CP158270">
    <property type="protein sequence ID" value="XDJ90081.1"/>
    <property type="molecule type" value="Genomic_DNA"/>
</dbReference>
<dbReference type="RefSeq" id="WP_343835054.1">
    <property type="nucleotide sequence ID" value="NZ_BAAAEX010000003.1"/>
</dbReference>
<dbReference type="InterPro" id="IPR011152">
    <property type="entry name" value="Pesterase_MJ0912"/>
</dbReference>
<dbReference type="AlphaFoldDB" id="A0AB39FC21"/>
<evidence type="ECO:0000313" key="9">
    <source>
        <dbReference type="EMBL" id="XDJ67140.1"/>
    </source>
</evidence>
<gene>
    <name evidence="7" type="ORF">ABRY90_12205</name>
    <name evidence="9" type="ORF">ABRY91_03680</name>
    <name evidence="17" type="ORF">ABRY95_13215</name>
    <name evidence="13" type="ORF">ABRY96_02535</name>
    <name evidence="11" type="ORF">ABRY97_03845</name>
    <name evidence="15" type="ORF">ABRY98_03815</name>
    <name evidence="6" type="ORF">ABRZ00_11705</name>
    <name evidence="5" type="ORF">ABRZ01_12030</name>
    <name evidence="4" type="ORF">ABRZ02_04655</name>
    <name evidence="8" type="ORF">ABRZ03_01310</name>
    <name evidence="18" type="ORF">ABRZ05_04705</name>
    <name evidence="10" type="ORF">ABRZ06_05980</name>
    <name evidence="14" type="ORF">ABRZ08_00255</name>
    <name evidence="12" type="ORF">ABRZ10_06360</name>
    <name evidence="19" type="ORF">ABRZ11_04360</name>
    <name evidence="16" type="ORF">ABRZ12_10455</name>
    <name evidence="3" type="ORF">GCM10009108_01740</name>
</gene>
<organism evidence="11">
    <name type="scientific">Castellaniella ginsengisoli</name>
    <dbReference type="NCBI Taxonomy" id="546114"/>
    <lineage>
        <taxon>Bacteria</taxon>
        <taxon>Pseudomonadati</taxon>
        <taxon>Pseudomonadota</taxon>
        <taxon>Betaproteobacteria</taxon>
        <taxon>Burkholderiales</taxon>
        <taxon>Alcaligenaceae</taxon>
        <taxon>Castellaniella</taxon>
    </lineage>
</organism>